<dbReference type="PANTHER" id="PTHR32444:SF118">
    <property type="entry name" value="OS09G0551150 PROTEIN"/>
    <property type="match status" value="1"/>
</dbReference>
<dbReference type="Proteomes" id="UP001604336">
    <property type="component" value="Unassembled WGS sequence"/>
</dbReference>
<dbReference type="PANTHER" id="PTHR32444">
    <property type="entry name" value="BULB-TYPE LECTIN DOMAIN-CONTAINING PROTEIN"/>
    <property type="match status" value="1"/>
</dbReference>
<comment type="caution">
    <text evidence="5">The sequence shown here is derived from an EMBL/GenBank/DDBJ whole genome shotgun (WGS) entry which is preliminary data.</text>
</comment>
<evidence type="ECO:0000259" key="4">
    <source>
        <dbReference type="PROSITE" id="PS50927"/>
    </source>
</evidence>
<evidence type="ECO:0000313" key="5">
    <source>
        <dbReference type="EMBL" id="KAL2523625.1"/>
    </source>
</evidence>
<dbReference type="InterPro" id="IPR001480">
    <property type="entry name" value="Bulb-type_lectin_dom"/>
</dbReference>
<proteinExistence type="predicted"/>
<gene>
    <name evidence="5" type="ORF">Adt_08679</name>
</gene>
<accession>A0ABD1UGC3</accession>
<keyword evidence="1 3" id="KW-0732">Signal</keyword>
<keyword evidence="2" id="KW-0325">Glycoprotein</keyword>
<evidence type="ECO:0000313" key="6">
    <source>
        <dbReference type="Proteomes" id="UP001604336"/>
    </source>
</evidence>
<organism evidence="5 6">
    <name type="scientific">Abeliophyllum distichum</name>
    <dbReference type="NCBI Taxonomy" id="126358"/>
    <lineage>
        <taxon>Eukaryota</taxon>
        <taxon>Viridiplantae</taxon>
        <taxon>Streptophyta</taxon>
        <taxon>Embryophyta</taxon>
        <taxon>Tracheophyta</taxon>
        <taxon>Spermatophyta</taxon>
        <taxon>Magnoliopsida</taxon>
        <taxon>eudicotyledons</taxon>
        <taxon>Gunneridae</taxon>
        <taxon>Pentapetalae</taxon>
        <taxon>asterids</taxon>
        <taxon>lamiids</taxon>
        <taxon>Lamiales</taxon>
        <taxon>Oleaceae</taxon>
        <taxon>Forsythieae</taxon>
        <taxon>Abeliophyllum</taxon>
    </lineage>
</organism>
<sequence length="139" mass="15895">MEIFHALFFQFFLLYLLSGFCIAADTLNSSMTISYGETLVSSGQSFELGLFSPRNSSKWYKEFPEIVVWVANPLPNAVGVLLTVREDLILMNVHQVLLYGLQIHREVNQGQLQSYWNRHANNDISCSHARQREHDTATT</sequence>
<dbReference type="InterPro" id="IPR036426">
    <property type="entry name" value="Bulb-type_lectin_dom_sf"/>
</dbReference>
<name>A0ABD1UGC3_9LAMI</name>
<dbReference type="EMBL" id="JBFOLK010000003">
    <property type="protein sequence ID" value="KAL2523625.1"/>
    <property type="molecule type" value="Genomic_DNA"/>
</dbReference>
<feature type="signal peptide" evidence="3">
    <location>
        <begin position="1"/>
        <end position="23"/>
    </location>
</feature>
<evidence type="ECO:0000256" key="1">
    <source>
        <dbReference type="ARBA" id="ARBA00022729"/>
    </source>
</evidence>
<evidence type="ECO:0000256" key="3">
    <source>
        <dbReference type="SAM" id="SignalP"/>
    </source>
</evidence>
<dbReference type="Gene3D" id="2.90.10.10">
    <property type="entry name" value="Bulb-type lectin domain"/>
    <property type="match status" value="1"/>
</dbReference>
<protein>
    <submittedName>
        <fullName evidence="5">Bulb-type lectin domain-containing protein</fullName>
    </submittedName>
</protein>
<reference evidence="6" key="1">
    <citation type="submission" date="2024-07" db="EMBL/GenBank/DDBJ databases">
        <title>Two chromosome-level genome assemblies of Korean endemic species Abeliophyllum distichum and Forsythia ovata (Oleaceae).</title>
        <authorList>
            <person name="Jang H."/>
        </authorList>
    </citation>
    <scope>NUCLEOTIDE SEQUENCE [LARGE SCALE GENOMIC DNA]</scope>
</reference>
<feature type="chain" id="PRO_5044842440" evidence="3">
    <location>
        <begin position="24"/>
        <end position="139"/>
    </location>
</feature>
<dbReference type="AlphaFoldDB" id="A0ABD1UGC3"/>
<evidence type="ECO:0000256" key="2">
    <source>
        <dbReference type="ARBA" id="ARBA00023180"/>
    </source>
</evidence>
<keyword evidence="6" id="KW-1185">Reference proteome</keyword>
<feature type="domain" description="Bulb-type lectin" evidence="4">
    <location>
        <begin position="24"/>
        <end position="139"/>
    </location>
</feature>
<dbReference type="PROSITE" id="PS50927">
    <property type="entry name" value="BULB_LECTIN"/>
    <property type="match status" value="1"/>
</dbReference>